<keyword evidence="2" id="KW-1185">Reference proteome</keyword>
<dbReference type="OrthoDB" id="7757568at2759"/>
<name>A0A6I8T4T3_AEDAE</name>
<accession>A0A6I8T4T3</accession>
<evidence type="ECO:0000313" key="2">
    <source>
        <dbReference type="Proteomes" id="UP000008820"/>
    </source>
</evidence>
<dbReference type="Proteomes" id="UP000008820">
    <property type="component" value="Chromosome 2"/>
</dbReference>
<dbReference type="EnsemblMetazoa" id="AAEL001346-RC">
    <property type="protein sequence ID" value="AAEL001346-PC"/>
    <property type="gene ID" value="AAEL001346"/>
</dbReference>
<organism evidence="1 2">
    <name type="scientific">Aedes aegypti</name>
    <name type="common">Yellowfever mosquito</name>
    <name type="synonym">Culex aegypti</name>
    <dbReference type="NCBI Taxonomy" id="7159"/>
    <lineage>
        <taxon>Eukaryota</taxon>
        <taxon>Metazoa</taxon>
        <taxon>Ecdysozoa</taxon>
        <taxon>Arthropoda</taxon>
        <taxon>Hexapoda</taxon>
        <taxon>Insecta</taxon>
        <taxon>Pterygota</taxon>
        <taxon>Neoptera</taxon>
        <taxon>Endopterygota</taxon>
        <taxon>Diptera</taxon>
        <taxon>Nematocera</taxon>
        <taxon>Culicoidea</taxon>
        <taxon>Culicidae</taxon>
        <taxon>Culicinae</taxon>
        <taxon>Aedini</taxon>
        <taxon>Aedes</taxon>
        <taxon>Stegomyia</taxon>
    </lineage>
</organism>
<gene>
    <name evidence="1" type="primary">5570084</name>
</gene>
<proteinExistence type="predicted"/>
<reference evidence="1 2" key="1">
    <citation type="submission" date="2017-06" db="EMBL/GenBank/DDBJ databases">
        <title>Aedes aegypti genome working group (AGWG) sequencing and assembly.</title>
        <authorList>
            <consortium name="Aedes aegypti Genome Working Group (AGWG)"/>
            <person name="Matthews B.J."/>
        </authorList>
    </citation>
    <scope>NUCLEOTIDE SEQUENCE [LARGE SCALE GENOMIC DNA]</scope>
    <source>
        <strain evidence="1 2">LVP_AGWG</strain>
    </source>
</reference>
<dbReference type="AlphaFoldDB" id="A0A6I8T4T3"/>
<evidence type="ECO:0000313" key="1">
    <source>
        <dbReference type="EnsemblMetazoa" id="AAEL001346-PC"/>
    </source>
</evidence>
<sequence length="179" mass="21279">MERSNNSLNVIKYTKSNGYLLLATASFFVLRELWNLREILNESEWYWLERFNQFYVVVPSFRWSPLVRLIAAVLWILGLSIACPGLRLENRRFIQPAKYLFLLEVFTYVAELLTFSIWDENFRHYTDYVYVMFKLLVIIPYIALSLLALLKLIEVDPIMPKSRSDNFVRFDNTQTNTEA</sequence>
<reference evidence="1" key="2">
    <citation type="submission" date="2020-05" db="UniProtKB">
        <authorList>
            <consortium name="EnsemblMetazoa"/>
        </authorList>
    </citation>
    <scope>IDENTIFICATION</scope>
    <source>
        <strain evidence="1">LVP_AGWG</strain>
    </source>
</reference>
<protein>
    <submittedName>
        <fullName evidence="1">Uncharacterized protein</fullName>
    </submittedName>
</protein>